<accession>A0AAG5D792</accession>
<evidence type="ECO:0000313" key="2">
    <source>
        <dbReference type="Proteomes" id="UP000075880"/>
    </source>
</evidence>
<dbReference type="Proteomes" id="UP000075880">
    <property type="component" value="Unassembled WGS sequence"/>
</dbReference>
<sequence length="96" mass="10878">MKPTCGNVLYIFHQANACQTYTKSRLGCIKRKHSLQNGETYAHDLINQSMKCLKPCRDRELELPSTVSGYNIPQIENMVATVGRTTCLRQVLHPGR</sequence>
<name>A0AAG5D792_ANOAO</name>
<proteinExistence type="predicted"/>
<evidence type="ECO:0000313" key="1">
    <source>
        <dbReference type="EnsemblMetazoa" id="ENSAATROPP006755"/>
    </source>
</evidence>
<organism evidence="1 2">
    <name type="scientific">Anopheles atroparvus</name>
    <name type="common">European mosquito</name>
    <dbReference type="NCBI Taxonomy" id="41427"/>
    <lineage>
        <taxon>Eukaryota</taxon>
        <taxon>Metazoa</taxon>
        <taxon>Ecdysozoa</taxon>
        <taxon>Arthropoda</taxon>
        <taxon>Hexapoda</taxon>
        <taxon>Insecta</taxon>
        <taxon>Pterygota</taxon>
        <taxon>Neoptera</taxon>
        <taxon>Endopterygota</taxon>
        <taxon>Diptera</taxon>
        <taxon>Nematocera</taxon>
        <taxon>Culicoidea</taxon>
        <taxon>Culicidae</taxon>
        <taxon>Anophelinae</taxon>
        <taxon>Anopheles</taxon>
    </lineage>
</organism>
<protein>
    <submittedName>
        <fullName evidence="1">Uncharacterized protein</fullName>
    </submittedName>
</protein>
<keyword evidence="2" id="KW-1185">Reference proteome</keyword>
<dbReference type="AlphaFoldDB" id="A0AAG5D792"/>
<dbReference type="EnsemblMetazoa" id="ENSAATROPT007536">
    <property type="protein sequence ID" value="ENSAATROPP006755"/>
    <property type="gene ID" value="ENSAATROPG006139"/>
</dbReference>
<reference evidence="1" key="1">
    <citation type="submission" date="2024-04" db="UniProtKB">
        <authorList>
            <consortium name="EnsemblMetazoa"/>
        </authorList>
    </citation>
    <scope>IDENTIFICATION</scope>
    <source>
        <strain evidence="1">EBRO</strain>
    </source>
</reference>